<sequence>MTTPYDNFGQSDDLNVNRLLENFGKLSQQYEKMIDELAEASGHGEAADGLVRAEVGPEGTLLSVKIDPRAMRLGSEALEEAIMEAFTKALTQATERLSEVMAPLTGGVEEFNKTVRDRLPHSGLSPQVGSDPRVAEALRELQEIRARYERR</sequence>
<keyword evidence="3" id="KW-1185">Reference proteome</keyword>
<reference evidence="2 3" key="1">
    <citation type="submission" date="2017-06" db="EMBL/GenBank/DDBJ databases">
        <authorList>
            <person name="Kim H.J."/>
            <person name="Triplett B.A."/>
        </authorList>
    </citation>
    <scope>NUCLEOTIDE SEQUENCE [LARGE SCALE GENOMIC DNA]</scope>
    <source>
        <strain evidence="2 3">CGMCC 4.2132</strain>
    </source>
</reference>
<gene>
    <name evidence="2" type="ORF">SAMN05216276_101810</name>
</gene>
<keyword evidence="1 2" id="KW-0238">DNA-binding</keyword>
<proteinExistence type="predicted"/>
<dbReference type="AlphaFoldDB" id="A0A239HXH8"/>
<dbReference type="Gene3D" id="3.30.1310.10">
    <property type="entry name" value="Nucleoid-associated protein YbaB-like domain"/>
    <property type="match status" value="1"/>
</dbReference>
<dbReference type="InterPro" id="IPR036894">
    <property type="entry name" value="YbaB-like_sf"/>
</dbReference>
<protein>
    <submittedName>
        <fullName evidence="2">Conserved DNA-binding protein YbaB</fullName>
    </submittedName>
</protein>
<dbReference type="InterPro" id="IPR004401">
    <property type="entry name" value="YbaB/EbfC"/>
</dbReference>
<dbReference type="RefSeq" id="WP_089208729.1">
    <property type="nucleotide sequence ID" value="NZ_FZOD01000018.1"/>
</dbReference>
<evidence type="ECO:0000313" key="2">
    <source>
        <dbReference type="EMBL" id="SNS86100.1"/>
    </source>
</evidence>
<dbReference type="GO" id="GO:0003677">
    <property type="term" value="F:DNA binding"/>
    <property type="evidence" value="ECO:0007669"/>
    <property type="project" value="UniProtKB-KW"/>
</dbReference>
<accession>A0A239HXH8</accession>
<dbReference type="PANTHER" id="PTHR33449">
    <property type="entry name" value="NUCLEOID-ASSOCIATED PROTEIN YBAB"/>
    <property type="match status" value="1"/>
</dbReference>
<organism evidence="2 3">
    <name type="scientific">Streptosporangium subroseum</name>
    <dbReference type="NCBI Taxonomy" id="106412"/>
    <lineage>
        <taxon>Bacteria</taxon>
        <taxon>Bacillati</taxon>
        <taxon>Actinomycetota</taxon>
        <taxon>Actinomycetes</taxon>
        <taxon>Streptosporangiales</taxon>
        <taxon>Streptosporangiaceae</taxon>
        <taxon>Streptosporangium</taxon>
    </lineage>
</organism>
<dbReference type="EMBL" id="FZOD01000018">
    <property type="protein sequence ID" value="SNS86100.1"/>
    <property type="molecule type" value="Genomic_DNA"/>
</dbReference>
<dbReference type="PANTHER" id="PTHR33449:SF1">
    <property type="entry name" value="NUCLEOID-ASSOCIATED PROTEIN YBAB"/>
    <property type="match status" value="1"/>
</dbReference>
<dbReference type="SUPFAM" id="SSF82607">
    <property type="entry name" value="YbaB-like"/>
    <property type="match status" value="1"/>
</dbReference>
<dbReference type="Pfam" id="PF02575">
    <property type="entry name" value="YbaB_DNA_bd"/>
    <property type="match status" value="1"/>
</dbReference>
<dbReference type="OrthoDB" id="3392909at2"/>
<name>A0A239HXH8_9ACTN</name>
<evidence type="ECO:0000313" key="3">
    <source>
        <dbReference type="Proteomes" id="UP000198282"/>
    </source>
</evidence>
<dbReference type="Proteomes" id="UP000198282">
    <property type="component" value="Unassembled WGS sequence"/>
</dbReference>
<evidence type="ECO:0000256" key="1">
    <source>
        <dbReference type="ARBA" id="ARBA00023125"/>
    </source>
</evidence>